<gene>
    <name evidence="1" type="ORF">S01H4_56809</name>
</gene>
<reference evidence="1" key="1">
    <citation type="journal article" date="2014" name="Front. Microbiol.">
        <title>High frequency of phylogenetically diverse reductive dehalogenase-homologous genes in deep subseafloor sedimentary metagenomes.</title>
        <authorList>
            <person name="Kawai M."/>
            <person name="Futagami T."/>
            <person name="Toyoda A."/>
            <person name="Takaki Y."/>
            <person name="Nishi S."/>
            <person name="Hori S."/>
            <person name="Arai W."/>
            <person name="Tsubouchi T."/>
            <person name="Morono Y."/>
            <person name="Uchiyama I."/>
            <person name="Ito T."/>
            <person name="Fujiyama A."/>
            <person name="Inagaki F."/>
            <person name="Takami H."/>
        </authorList>
    </citation>
    <scope>NUCLEOTIDE SEQUENCE</scope>
    <source>
        <strain evidence="1">Expedition CK06-06</strain>
    </source>
</reference>
<accession>X1D7W7</accession>
<feature type="non-terminal residue" evidence="1">
    <location>
        <position position="174"/>
    </location>
</feature>
<dbReference type="EMBL" id="BART01032963">
    <property type="protein sequence ID" value="GAH16327.1"/>
    <property type="molecule type" value="Genomic_DNA"/>
</dbReference>
<name>X1D7W7_9ZZZZ</name>
<sequence>MNKRALIEKAIKGEEVDKIPWTIYRSLLPWGEKEFEFRTDGLALIYEGFPVCNSQLPDIEIIDKTEYFFGNSQKRNVINRQFSTPLGKVDIIYEHPIDSSPQLSDIPSRFGTSDVMQRELSWITKFPFENETDYERLEFIYDNIRYVPIDEEFIMTDRIVGDEGLVMLNGGRYL</sequence>
<dbReference type="AlphaFoldDB" id="X1D7W7"/>
<protein>
    <submittedName>
        <fullName evidence="1">Uncharacterized protein</fullName>
    </submittedName>
</protein>
<evidence type="ECO:0000313" key="1">
    <source>
        <dbReference type="EMBL" id="GAH16327.1"/>
    </source>
</evidence>
<comment type="caution">
    <text evidence="1">The sequence shown here is derived from an EMBL/GenBank/DDBJ whole genome shotgun (WGS) entry which is preliminary data.</text>
</comment>
<proteinExistence type="predicted"/>
<organism evidence="1">
    <name type="scientific">marine sediment metagenome</name>
    <dbReference type="NCBI Taxonomy" id="412755"/>
    <lineage>
        <taxon>unclassified sequences</taxon>
        <taxon>metagenomes</taxon>
        <taxon>ecological metagenomes</taxon>
    </lineage>
</organism>